<dbReference type="Pfam" id="PF13549">
    <property type="entry name" value="ATP-grasp_5"/>
    <property type="match status" value="1"/>
</dbReference>
<reference evidence="5 6" key="1">
    <citation type="submission" date="2019-03" db="EMBL/GenBank/DDBJ databases">
        <title>Genomic Encyclopedia of Type Strains, Phase IV (KMG-IV): sequencing the most valuable type-strain genomes for metagenomic binning, comparative biology and taxonomic classification.</title>
        <authorList>
            <person name="Goeker M."/>
        </authorList>
    </citation>
    <scope>NUCLEOTIDE SEQUENCE [LARGE SCALE GENOMIC DNA]</scope>
    <source>
        <strain evidence="5 6">DSM 45361</strain>
    </source>
</reference>
<sequence length="894" mass="93877">MSSPEKPDPYDYPRAWEADVVLSDGGTVHMRPITPGDADALLALHGRLSERTRYLRYFGPYPTLPAKDLERFSTMDHHDRVAFAALLGGDIIAVGRYERIDGGDSAEVAFLVEDAHQGRGLGSILLEHLAAAARERGLRRFVAEVLAENGKMVRVFRDAGYQVSRAYEEGVIHLEFDIDPTEESVRVAYAREQAAEARSVHNLLHPGSVAVIGASAEPGKVGHAVLSHLLEADFAGPVYPVNAERRSVHGVRAYPTVLDIPDPVDLAVVAVPAESVDEVVDACLTKNVKTLVVVSSGFGETGPHGRSAELRLAAEARAHGMRVVGPNALGVLNTDRAVRLNASLAPRLPARGRTGFFCQSGALGVAILADAAERGLGISTFVSAGNRADVSGNDLLQYWETDPATDVVLLYLESFGNPRKFARLARRLARTKPIVAVKSGRNLTLPALAATSVPVDETSVQALFEQAGVIRVESLDQLFDTALVLAHQPLPHGGRVGIVGNSSAIGLLAADAALAQGLELAGEPVDIGAQGDPGALAAAVRDTLARDEVDALIVVFVPPVAIPGSAYARALRDAVAGLPSRGKPIVSTFLAAEGIPAELAITGDDGEPLRGSIPSFPGPERAALALARVVRYARWRSAPQGEYVRPDGIDPDGARSLVDSVLERGGGEMSDADVVRLLGHYGIEVVPYRVAGDADAAVAAAAELGYPVAVKSLGGSPWQRGEMIAVRLDLAGEDAVRTAYDALRAATGTDEVYVQCMVPAGTACTIGLQDDPSFGTLVSFGLSGMVSLLLGDRAYRAVPVTDTDAASLVRAPRAAPVLTGYRGSDQVDLDALAGLVLRVSALAEDLPEVRSLVLQPVLASPSGAHVTGARVIVGPPPSRHDDGPRRMRDVTAAG</sequence>
<feature type="domain" description="ATP-grasp" evidence="3">
    <location>
        <begin position="675"/>
        <end position="721"/>
    </location>
</feature>
<evidence type="ECO:0000256" key="1">
    <source>
        <dbReference type="PROSITE-ProRule" id="PRU00409"/>
    </source>
</evidence>
<evidence type="ECO:0000313" key="6">
    <source>
        <dbReference type="Proteomes" id="UP000295444"/>
    </source>
</evidence>
<dbReference type="Pfam" id="PF00583">
    <property type="entry name" value="Acetyltransf_1"/>
    <property type="match status" value="1"/>
</dbReference>
<name>A0A4R6RZJ6_LABRH</name>
<dbReference type="Gene3D" id="3.30.1490.20">
    <property type="entry name" value="ATP-grasp fold, A domain"/>
    <property type="match status" value="1"/>
</dbReference>
<dbReference type="GO" id="GO:0016747">
    <property type="term" value="F:acyltransferase activity, transferring groups other than amino-acyl groups"/>
    <property type="evidence" value="ECO:0007669"/>
    <property type="project" value="InterPro"/>
</dbReference>
<dbReference type="SMART" id="SM00881">
    <property type="entry name" value="CoA_binding"/>
    <property type="match status" value="1"/>
</dbReference>
<dbReference type="InterPro" id="IPR016181">
    <property type="entry name" value="Acyl_CoA_acyltransferase"/>
</dbReference>
<keyword evidence="1" id="KW-0067">ATP-binding</keyword>
<feature type="compositionally biased region" description="Basic and acidic residues" evidence="2">
    <location>
        <begin position="878"/>
        <end position="894"/>
    </location>
</feature>
<dbReference type="InterPro" id="IPR013815">
    <property type="entry name" value="ATP_grasp_subdomain_1"/>
</dbReference>
<evidence type="ECO:0000256" key="2">
    <source>
        <dbReference type="SAM" id="MobiDB-lite"/>
    </source>
</evidence>
<dbReference type="Proteomes" id="UP000295444">
    <property type="component" value="Unassembled WGS sequence"/>
</dbReference>
<dbReference type="Gene3D" id="3.40.50.720">
    <property type="entry name" value="NAD(P)-binding Rossmann-like Domain"/>
    <property type="match status" value="1"/>
</dbReference>
<dbReference type="CDD" id="cd04301">
    <property type="entry name" value="NAT_SF"/>
    <property type="match status" value="1"/>
</dbReference>
<dbReference type="InterPro" id="IPR032875">
    <property type="entry name" value="Succ_CoA_lig_flav_dom"/>
</dbReference>
<protein>
    <submittedName>
        <fullName evidence="5">Acyl-CoA synthetase (NDP forming)</fullName>
    </submittedName>
</protein>
<evidence type="ECO:0000259" key="4">
    <source>
        <dbReference type="PROSITE" id="PS51186"/>
    </source>
</evidence>
<dbReference type="Pfam" id="PF13380">
    <property type="entry name" value="CoA_binding_2"/>
    <property type="match status" value="1"/>
</dbReference>
<dbReference type="AlphaFoldDB" id="A0A4R6RZJ6"/>
<organism evidence="5 6">
    <name type="scientific">Labedaea rhizosphaerae</name>
    <dbReference type="NCBI Taxonomy" id="598644"/>
    <lineage>
        <taxon>Bacteria</taxon>
        <taxon>Bacillati</taxon>
        <taxon>Actinomycetota</taxon>
        <taxon>Actinomycetes</taxon>
        <taxon>Pseudonocardiales</taxon>
        <taxon>Pseudonocardiaceae</taxon>
        <taxon>Labedaea</taxon>
    </lineage>
</organism>
<dbReference type="PROSITE" id="PS51186">
    <property type="entry name" value="GNAT"/>
    <property type="match status" value="1"/>
</dbReference>
<dbReference type="InterPro" id="IPR011761">
    <property type="entry name" value="ATP-grasp"/>
</dbReference>
<keyword evidence="1" id="KW-0547">Nucleotide-binding</keyword>
<dbReference type="GO" id="GO:0005524">
    <property type="term" value="F:ATP binding"/>
    <property type="evidence" value="ECO:0007669"/>
    <property type="project" value="UniProtKB-UniRule"/>
</dbReference>
<feature type="domain" description="N-acetyltransferase" evidence="4">
    <location>
        <begin position="28"/>
        <end position="179"/>
    </location>
</feature>
<dbReference type="InterPro" id="IPR036291">
    <property type="entry name" value="NAD(P)-bd_dom_sf"/>
</dbReference>
<dbReference type="PANTHER" id="PTHR42793:SF1">
    <property type="entry name" value="PEPTIDYL-LYSINE N-ACETYLTRANSFERASE PATZ"/>
    <property type="match status" value="1"/>
</dbReference>
<dbReference type="InterPro" id="IPR000182">
    <property type="entry name" value="GNAT_dom"/>
</dbReference>
<dbReference type="RefSeq" id="WP_243754440.1">
    <property type="nucleotide sequence ID" value="NZ_SNXZ01000008.1"/>
</dbReference>
<dbReference type="SUPFAM" id="SSF56059">
    <property type="entry name" value="Glutathione synthetase ATP-binding domain-like"/>
    <property type="match status" value="1"/>
</dbReference>
<dbReference type="InterPro" id="IPR003781">
    <property type="entry name" value="CoA-bd"/>
</dbReference>
<gene>
    <name evidence="5" type="ORF">EV186_108250</name>
</gene>
<dbReference type="SUPFAM" id="SSF52210">
    <property type="entry name" value="Succinyl-CoA synthetase domains"/>
    <property type="match status" value="2"/>
</dbReference>
<dbReference type="Gene3D" id="3.40.50.261">
    <property type="entry name" value="Succinyl-CoA synthetase domains"/>
    <property type="match status" value="2"/>
</dbReference>
<dbReference type="PROSITE" id="PS50975">
    <property type="entry name" value="ATP_GRASP"/>
    <property type="match status" value="1"/>
</dbReference>
<dbReference type="GO" id="GO:0046872">
    <property type="term" value="F:metal ion binding"/>
    <property type="evidence" value="ECO:0007669"/>
    <property type="project" value="InterPro"/>
</dbReference>
<keyword evidence="6" id="KW-1185">Reference proteome</keyword>
<accession>A0A4R6RZJ6</accession>
<dbReference type="Gene3D" id="3.40.630.30">
    <property type="match status" value="1"/>
</dbReference>
<dbReference type="PANTHER" id="PTHR42793">
    <property type="entry name" value="COA BINDING DOMAIN CONTAINING PROTEIN"/>
    <property type="match status" value="1"/>
</dbReference>
<dbReference type="InterPro" id="IPR016102">
    <property type="entry name" value="Succinyl-CoA_synth-like"/>
</dbReference>
<dbReference type="SUPFAM" id="SSF51735">
    <property type="entry name" value="NAD(P)-binding Rossmann-fold domains"/>
    <property type="match status" value="1"/>
</dbReference>
<comment type="caution">
    <text evidence="5">The sequence shown here is derived from an EMBL/GenBank/DDBJ whole genome shotgun (WGS) entry which is preliminary data.</text>
</comment>
<proteinExistence type="predicted"/>
<feature type="region of interest" description="Disordered" evidence="2">
    <location>
        <begin position="872"/>
        <end position="894"/>
    </location>
</feature>
<dbReference type="EMBL" id="SNXZ01000008">
    <property type="protein sequence ID" value="TDP92037.1"/>
    <property type="molecule type" value="Genomic_DNA"/>
</dbReference>
<dbReference type="Pfam" id="PF13607">
    <property type="entry name" value="Succ_CoA_lig"/>
    <property type="match status" value="1"/>
</dbReference>
<dbReference type="Gene3D" id="3.30.470.20">
    <property type="entry name" value="ATP-grasp fold, B domain"/>
    <property type="match status" value="1"/>
</dbReference>
<evidence type="ECO:0000313" key="5">
    <source>
        <dbReference type="EMBL" id="TDP92037.1"/>
    </source>
</evidence>
<evidence type="ECO:0000259" key="3">
    <source>
        <dbReference type="PROSITE" id="PS50975"/>
    </source>
</evidence>
<dbReference type="SUPFAM" id="SSF55729">
    <property type="entry name" value="Acyl-CoA N-acyltransferases (Nat)"/>
    <property type="match status" value="1"/>
</dbReference>